<dbReference type="SMART" id="SM00220">
    <property type="entry name" value="S_TKc"/>
    <property type="match status" value="1"/>
</dbReference>
<dbReference type="Proteomes" id="UP001324115">
    <property type="component" value="Unassembled WGS sequence"/>
</dbReference>
<keyword evidence="14" id="KW-0418">Kinase</keyword>
<dbReference type="PRINTS" id="PR00019">
    <property type="entry name" value="LEURICHRPT"/>
</dbReference>
<dbReference type="EMBL" id="JAXUIC010000008">
    <property type="protein sequence ID" value="KAK4577922.1"/>
    <property type="molecule type" value="Genomic_DNA"/>
</dbReference>
<dbReference type="FunFam" id="3.80.10.10:FF:000383">
    <property type="entry name" value="Leucine-rich repeat receptor protein kinase EMS1"/>
    <property type="match status" value="1"/>
</dbReference>
<comment type="catalytic activity">
    <reaction evidence="21">
        <text>L-threonyl-[protein] + ATP = O-phospho-L-threonyl-[protein] + ADP + H(+)</text>
        <dbReference type="Rhea" id="RHEA:46608"/>
        <dbReference type="Rhea" id="RHEA-COMP:11060"/>
        <dbReference type="Rhea" id="RHEA-COMP:11605"/>
        <dbReference type="ChEBI" id="CHEBI:15378"/>
        <dbReference type="ChEBI" id="CHEBI:30013"/>
        <dbReference type="ChEBI" id="CHEBI:30616"/>
        <dbReference type="ChEBI" id="CHEBI:61977"/>
        <dbReference type="ChEBI" id="CHEBI:456216"/>
        <dbReference type="EC" id="2.7.11.1"/>
    </reaction>
</comment>
<dbReference type="Gene3D" id="3.30.200.20">
    <property type="entry name" value="Phosphorylase Kinase, domain 1"/>
    <property type="match status" value="1"/>
</dbReference>
<dbReference type="InterPro" id="IPR055414">
    <property type="entry name" value="LRR_R13L4/SHOC2-like"/>
</dbReference>
<dbReference type="EC" id="2.7.11.1" evidence="4"/>
<comment type="subcellular location">
    <subcellularLocation>
        <location evidence="2">Cell membrane</location>
    </subcellularLocation>
    <subcellularLocation>
        <location evidence="3">Membrane</location>
        <topology evidence="3">Single-pass type I membrane protein</topology>
    </subcellularLocation>
    <subcellularLocation>
        <location evidence="1">Secreted</location>
        <location evidence="1">Cell wall</location>
    </subcellularLocation>
</comment>
<dbReference type="SUPFAM" id="SSF52058">
    <property type="entry name" value="L domain-like"/>
    <property type="match status" value="3"/>
</dbReference>
<evidence type="ECO:0000256" key="12">
    <source>
        <dbReference type="ARBA" id="ARBA00022737"/>
    </source>
</evidence>
<evidence type="ECO:0000256" key="16">
    <source>
        <dbReference type="ARBA" id="ARBA00022989"/>
    </source>
</evidence>
<keyword evidence="8" id="KW-0433">Leucine-rich repeat</keyword>
<keyword evidence="16" id="KW-1133">Transmembrane helix</keyword>
<dbReference type="FunFam" id="3.80.10.10:FF:000385">
    <property type="entry name" value="Leucine-rich repeat family protein"/>
    <property type="match status" value="1"/>
</dbReference>
<protein>
    <recommendedName>
        <fullName evidence="4">non-specific serine/threonine protein kinase</fullName>
        <ecNumber evidence="4">2.7.11.1</ecNumber>
    </recommendedName>
</protein>
<keyword evidence="6" id="KW-0723">Serine/threonine-protein kinase</keyword>
<dbReference type="PANTHER" id="PTHR48053">
    <property type="entry name" value="LEUCINE RICH REPEAT FAMILY PROTEIN, EXPRESSED"/>
    <property type="match status" value="1"/>
</dbReference>
<dbReference type="GO" id="GO:0004674">
    <property type="term" value="F:protein serine/threonine kinase activity"/>
    <property type="evidence" value="ECO:0007669"/>
    <property type="project" value="UniProtKB-KW"/>
</dbReference>
<dbReference type="InterPro" id="IPR003591">
    <property type="entry name" value="Leu-rich_rpt_typical-subtyp"/>
</dbReference>
<dbReference type="GO" id="GO:0005886">
    <property type="term" value="C:plasma membrane"/>
    <property type="evidence" value="ECO:0007669"/>
    <property type="project" value="UniProtKB-SubCell"/>
</dbReference>
<evidence type="ECO:0000256" key="1">
    <source>
        <dbReference type="ARBA" id="ARBA00004191"/>
    </source>
</evidence>
<dbReference type="InterPro" id="IPR001611">
    <property type="entry name" value="Leu-rich_rpt"/>
</dbReference>
<keyword evidence="18" id="KW-0675">Receptor</keyword>
<keyword evidence="5" id="KW-0134">Cell wall</keyword>
<evidence type="ECO:0000256" key="10">
    <source>
        <dbReference type="ARBA" id="ARBA00022692"/>
    </source>
</evidence>
<dbReference type="PROSITE" id="PS51450">
    <property type="entry name" value="LRR"/>
    <property type="match status" value="1"/>
</dbReference>
<dbReference type="FunFam" id="3.80.10.10:FF:000400">
    <property type="entry name" value="Nuclear pore complex protein NUP107"/>
    <property type="match status" value="1"/>
</dbReference>
<gene>
    <name evidence="25" type="ORF">RGQ29_028170</name>
</gene>
<evidence type="ECO:0000256" key="2">
    <source>
        <dbReference type="ARBA" id="ARBA00004236"/>
    </source>
</evidence>
<dbReference type="Gene3D" id="3.80.10.10">
    <property type="entry name" value="Ribonuclease Inhibitor"/>
    <property type="match status" value="4"/>
</dbReference>
<dbReference type="InterPro" id="IPR051716">
    <property type="entry name" value="Plant_RL_S/T_kinase"/>
</dbReference>
<evidence type="ECO:0000256" key="22">
    <source>
        <dbReference type="ARBA" id="ARBA00048679"/>
    </source>
</evidence>
<dbReference type="Gene3D" id="1.10.510.10">
    <property type="entry name" value="Transferase(Phosphotransferase) domain 1"/>
    <property type="match status" value="1"/>
</dbReference>
<evidence type="ECO:0000313" key="26">
    <source>
        <dbReference type="Proteomes" id="UP001324115"/>
    </source>
</evidence>
<keyword evidence="13 23" id="KW-0547">Nucleotide-binding</keyword>
<evidence type="ECO:0000256" key="6">
    <source>
        <dbReference type="ARBA" id="ARBA00022527"/>
    </source>
</evidence>
<evidence type="ECO:0000256" key="8">
    <source>
        <dbReference type="ARBA" id="ARBA00022614"/>
    </source>
</evidence>
<evidence type="ECO:0000256" key="11">
    <source>
        <dbReference type="ARBA" id="ARBA00022729"/>
    </source>
</evidence>
<keyword evidence="10" id="KW-0812">Transmembrane</keyword>
<dbReference type="PANTHER" id="PTHR48053:SF168">
    <property type="entry name" value="LRR RECEPTOR-LIKE KINASE FAMILY PROTEIN"/>
    <property type="match status" value="1"/>
</dbReference>
<dbReference type="AlphaFoldDB" id="A0AAN7ER24"/>
<dbReference type="PROSITE" id="PS50011">
    <property type="entry name" value="PROTEIN_KINASE_DOM"/>
    <property type="match status" value="1"/>
</dbReference>
<evidence type="ECO:0000256" key="7">
    <source>
        <dbReference type="ARBA" id="ARBA00022553"/>
    </source>
</evidence>
<sequence>MGPEAEALLEWKASLDNHSQFQLSSWVGNIPCQWVGISCNNFSSISHVNLIGFALKGTLYSFSFSSLHSLVSLDLSDNLLYGTIPSHLGNLSKLIYLNLSVNHLSGRIPSELCQLTSLRILDQHENNITGSIPHQLRKLNLLNELSLCSNNLTGSIPVSIGNFRNLIILDLSENKLSGSIPEELGKLTSLRGLFLNVNILMGMIPVSIGNLGSLTVLDLSGNKLYGSICNNNNLSGSIPTSIGNLGNLSHFSLNNNELSGPIPQEIGKLRSLFKLFLYGNNLSGSIPTSIGNLTNLYMLSLAEKNLWGSIPSSLGNMKNLNTLELFMNNCSQMNLMAPYLLNLIILQIYGIWNWRKTCCLVIFHEMFVMVDPFENFTAYDNYFIGSIPISLRNCTSLVRVRLERNQLRGNLSEDFGIYPKLMYIDLSYNHFYGELSQKWGQCQSLQSLKISDNRISGVIPLELGRSTELHVLDLSFNQLVGQIPKELGKLTSLFLLHLGDNQLSGSIPSEIGMLSNLQFLILSANNLTGSFPKQILECEKLLNLNLSKNKIRGSIPTKIGNIQFIQMLDLKTLNLSHNELFGSIPTTFVEMSSLTNVDISYNCLEGRLPNNKAFSEAPFEALRNNKGLCGNASSLKACPSSITWSKNANGKKRNKKYKMVTCLQYGAMMGEWCMKTSLKQLRNLTPNIVLEWEALEVFSKQSYNQVNSSSIIFHTPIFVWEMILLNCLEGRLPNNKAFSEAPFEALRNNKGLCGNASSLKACPSSITWSKNANGKKRNKKHPKLRNKLNNTREVQNGNMFAIWSYDGRMVYENIIEATEEFDSKYCVGVGGFGSVFKAELQSGQVVAVKKFHSVQDGGIANAKGFEYEIHALLEIRHRNVIKLFGFCSHPQQSFLVYEFLEGGSMKDLLSNKEEVVSFDWIRRANVVKGMADALSYMHHNCSPPIVHRDISSKNILLDSKYEAYISDFGTARFLKIDSSHWTSFVGTFGYTTLELAYTMEVNEKCDVYSFGVLTLEVIMGNHLGDLISFLSSSSSSSATTSTVRPRGSKVATFFFI</sequence>
<name>A0AAN7ER24_QUERU</name>
<feature type="binding site" evidence="23">
    <location>
        <position position="850"/>
    </location>
    <ligand>
        <name>ATP</name>
        <dbReference type="ChEBI" id="CHEBI:30616"/>
    </ligand>
</feature>
<evidence type="ECO:0000256" key="13">
    <source>
        <dbReference type="ARBA" id="ARBA00022741"/>
    </source>
</evidence>
<evidence type="ECO:0000256" key="4">
    <source>
        <dbReference type="ARBA" id="ARBA00012513"/>
    </source>
</evidence>
<dbReference type="Pfam" id="PF23598">
    <property type="entry name" value="LRR_14"/>
    <property type="match status" value="2"/>
</dbReference>
<dbReference type="InterPro" id="IPR011009">
    <property type="entry name" value="Kinase-like_dom_sf"/>
</dbReference>
<evidence type="ECO:0000259" key="24">
    <source>
        <dbReference type="PROSITE" id="PS50011"/>
    </source>
</evidence>
<evidence type="ECO:0000256" key="18">
    <source>
        <dbReference type="ARBA" id="ARBA00023170"/>
    </source>
</evidence>
<dbReference type="GO" id="GO:0005524">
    <property type="term" value="F:ATP binding"/>
    <property type="evidence" value="ECO:0007669"/>
    <property type="project" value="UniProtKB-UniRule"/>
</dbReference>
<comment type="caution">
    <text evidence="25">The sequence shown here is derived from an EMBL/GenBank/DDBJ whole genome shotgun (WGS) entry which is preliminary data.</text>
</comment>
<keyword evidence="26" id="KW-1185">Reference proteome</keyword>
<dbReference type="InterPro" id="IPR032675">
    <property type="entry name" value="LRR_dom_sf"/>
</dbReference>
<dbReference type="SUPFAM" id="SSF56112">
    <property type="entry name" value="Protein kinase-like (PK-like)"/>
    <property type="match status" value="1"/>
</dbReference>
<proteinExistence type="inferred from homology"/>
<comment type="similarity">
    <text evidence="20">Belongs to the polygalacturonase-inhibiting protein family.</text>
</comment>
<evidence type="ECO:0000313" key="25">
    <source>
        <dbReference type="EMBL" id="KAK4577922.1"/>
    </source>
</evidence>
<dbReference type="SMART" id="SM00365">
    <property type="entry name" value="LRR_SD22"/>
    <property type="match status" value="5"/>
</dbReference>
<dbReference type="Pfam" id="PF00560">
    <property type="entry name" value="LRR_1"/>
    <property type="match status" value="1"/>
</dbReference>
<keyword evidence="19" id="KW-0325">Glycoprotein</keyword>
<dbReference type="Pfam" id="PF00069">
    <property type="entry name" value="Pkinase"/>
    <property type="match status" value="1"/>
</dbReference>
<organism evidence="25 26">
    <name type="scientific">Quercus rubra</name>
    <name type="common">Northern red oak</name>
    <name type="synonym">Quercus borealis</name>
    <dbReference type="NCBI Taxonomy" id="3512"/>
    <lineage>
        <taxon>Eukaryota</taxon>
        <taxon>Viridiplantae</taxon>
        <taxon>Streptophyta</taxon>
        <taxon>Embryophyta</taxon>
        <taxon>Tracheophyta</taxon>
        <taxon>Spermatophyta</taxon>
        <taxon>Magnoliopsida</taxon>
        <taxon>eudicotyledons</taxon>
        <taxon>Gunneridae</taxon>
        <taxon>Pentapetalae</taxon>
        <taxon>rosids</taxon>
        <taxon>fabids</taxon>
        <taxon>Fagales</taxon>
        <taxon>Fagaceae</taxon>
        <taxon>Quercus</taxon>
    </lineage>
</organism>
<keyword evidence="9" id="KW-0808">Transferase</keyword>
<evidence type="ECO:0000256" key="3">
    <source>
        <dbReference type="ARBA" id="ARBA00004479"/>
    </source>
</evidence>
<dbReference type="InterPro" id="IPR000719">
    <property type="entry name" value="Prot_kinase_dom"/>
</dbReference>
<dbReference type="PROSITE" id="PS00109">
    <property type="entry name" value="PROTEIN_KINASE_TYR"/>
    <property type="match status" value="1"/>
</dbReference>
<dbReference type="FunFam" id="3.30.200.20:FF:000309">
    <property type="entry name" value="Leucine-rich repeat receptor protein kinase MSP1"/>
    <property type="match status" value="1"/>
</dbReference>
<evidence type="ECO:0000256" key="14">
    <source>
        <dbReference type="ARBA" id="ARBA00022777"/>
    </source>
</evidence>
<keyword evidence="7" id="KW-0597">Phosphoprotein</keyword>
<evidence type="ECO:0000256" key="20">
    <source>
        <dbReference type="ARBA" id="ARBA00038043"/>
    </source>
</evidence>
<evidence type="ECO:0000256" key="9">
    <source>
        <dbReference type="ARBA" id="ARBA00022679"/>
    </source>
</evidence>
<keyword evidence="11" id="KW-0732">Signal</keyword>
<evidence type="ECO:0000256" key="15">
    <source>
        <dbReference type="ARBA" id="ARBA00022840"/>
    </source>
</evidence>
<dbReference type="Pfam" id="PF08263">
    <property type="entry name" value="LRRNT_2"/>
    <property type="match status" value="1"/>
</dbReference>
<evidence type="ECO:0000256" key="21">
    <source>
        <dbReference type="ARBA" id="ARBA00047899"/>
    </source>
</evidence>
<feature type="domain" description="Protein kinase" evidence="24">
    <location>
        <begin position="821"/>
        <end position="1056"/>
    </location>
</feature>
<accession>A0AAN7ER24</accession>
<comment type="catalytic activity">
    <reaction evidence="22">
        <text>L-seryl-[protein] + ATP = O-phospho-L-seryl-[protein] + ADP + H(+)</text>
        <dbReference type="Rhea" id="RHEA:17989"/>
        <dbReference type="Rhea" id="RHEA-COMP:9863"/>
        <dbReference type="Rhea" id="RHEA-COMP:11604"/>
        <dbReference type="ChEBI" id="CHEBI:15378"/>
        <dbReference type="ChEBI" id="CHEBI:29999"/>
        <dbReference type="ChEBI" id="CHEBI:30616"/>
        <dbReference type="ChEBI" id="CHEBI:83421"/>
        <dbReference type="ChEBI" id="CHEBI:456216"/>
        <dbReference type="EC" id="2.7.11.1"/>
    </reaction>
</comment>
<evidence type="ECO:0000256" key="5">
    <source>
        <dbReference type="ARBA" id="ARBA00022512"/>
    </source>
</evidence>
<keyword evidence="5" id="KW-0964">Secreted</keyword>
<evidence type="ECO:0000256" key="19">
    <source>
        <dbReference type="ARBA" id="ARBA00023180"/>
    </source>
</evidence>
<dbReference type="InterPro" id="IPR013210">
    <property type="entry name" value="LRR_N_plant-typ"/>
</dbReference>
<keyword evidence="15 23" id="KW-0067">ATP-binding</keyword>
<evidence type="ECO:0000256" key="23">
    <source>
        <dbReference type="PROSITE-ProRule" id="PRU10141"/>
    </source>
</evidence>
<dbReference type="PROSITE" id="PS00107">
    <property type="entry name" value="PROTEIN_KINASE_ATP"/>
    <property type="match status" value="1"/>
</dbReference>
<keyword evidence="17" id="KW-0472">Membrane</keyword>
<keyword evidence="12" id="KW-0677">Repeat</keyword>
<dbReference type="SMART" id="SM00369">
    <property type="entry name" value="LRR_TYP"/>
    <property type="match status" value="8"/>
</dbReference>
<dbReference type="InterPro" id="IPR008266">
    <property type="entry name" value="Tyr_kinase_AS"/>
</dbReference>
<dbReference type="Pfam" id="PF13855">
    <property type="entry name" value="LRR_8"/>
    <property type="match status" value="1"/>
</dbReference>
<reference evidence="25 26" key="1">
    <citation type="journal article" date="2023" name="G3 (Bethesda)">
        <title>A haplotype-resolved chromosome-scale genome for Quercus rubra L. provides insights into the genetics of adaptive traits for red oak species.</title>
        <authorList>
            <person name="Kapoor B."/>
            <person name="Jenkins J."/>
            <person name="Schmutz J."/>
            <person name="Zhebentyayeva T."/>
            <person name="Kuelheim C."/>
            <person name="Coggeshall M."/>
            <person name="Heim C."/>
            <person name="Lasky J.R."/>
            <person name="Leites L."/>
            <person name="Islam-Faridi N."/>
            <person name="Romero-Severson J."/>
            <person name="DeLeo V.L."/>
            <person name="Lucas S.M."/>
            <person name="Lazic D."/>
            <person name="Gailing O."/>
            <person name="Carlson J."/>
            <person name="Staton M."/>
        </authorList>
    </citation>
    <scope>NUCLEOTIDE SEQUENCE [LARGE SCALE GENOMIC DNA]</scope>
    <source>
        <strain evidence="25">Pseudo-F2</strain>
    </source>
</reference>
<evidence type="ECO:0000256" key="17">
    <source>
        <dbReference type="ARBA" id="ARBA00023136"/>
    </source>
</evidence>
<dbReference type="InterPro" id="IPR017441">
    <property type="entry name" value="Protein_kinase_ATP_BS"/>
</dbReference>